<dbReference type="PIRSF" id="PIRSF019883">
    <property type="entry name" value="UCP019883"/>
    <property type="match status" value="1"/>
</dbReference>
<evidence type="ECO:0000313" key="2">
    <source>
        <dbReference type="EMBL" id="RCS58675.1"/>
    </source>
</evidence>
<feature type="transmembrane region" description="Helical" evidence="1">
    <location>
        <begin position="70"/>
        <end position="90"/>
    </location>
</feature>
<dbReference type="EMBL" id="QPGB01000002">
    <property type="protein sequence ID" value="RCS58675.1"/>
    <property type="molecule type" value="Genomic_DNA"/>
</dbReference>
<proteinExistence type="predicted"/>
<dbReference type="OrthoDB" id="5785537at2"/>
<dbReference type="InterPro" id="IPR016768">
    <property type="entry name" value="UCP019883"/>
</dbReference>
<accession>A0A368L582</accession>
<keyword evidence="3" id="KW-1185">Reference proteome</keyword>
<dbReference type="AlphaFoldDB" id="A0A368L582"/>
<name>A0A368L582_9BURK</name>
<organism evidence="2 3">
    <name type="scientific">Parvibium lacunae</name>
    <dbReference type="NCBI Taxonomy" id="1888893"/>
    <lineage>
        <taxon>Bacteria</taxon>
        <taxon>Pseudomonadati</taxon>
        <taxon>Pseudomonadota</taxon>
        <taxon>Betaproteobacteria</taxon>
        <taxon>Burkholderiales</taxon>
        <taxon>Alcaligenaceae</taxon>
        <taxon>Parvibium</taxon>
    </lineage>
</organism>
<evidence type="ECO:0000256" key="1">
    <source>
        <dbReference type="SAM" id="Phobius"/>
    </source>
</evidence>
<dbReference type="Proteomes" id="UP000252357">
    <property type="component" value="Unassembled WGS sequence"/>
</dbReference>
<feature type="transmembrane region" description="Helical" evidence="1">
    <location>
        <begin position="37"/>
        <end position="58"/>
    </location>
</feature>
<keyword evidence="1" id="KW-0812">Transmembrane</keyword>
<sequence>MILSAIFLANLPFFSERYFGIWPLSLQHKEELRTKSLAWRMLELVVFYLLLGLLTRWLEQQHGNIYPQKWEFYAITACMFLVMAFPGYVWRYLRRQSAS</sequence>
<reference evidence="2 3" key="1">
    <citation type="journal article" date="2018" name="Int. J. Syst. Evol. Microbiol.">
        <title>Parvibium lacunae gen. nov., sp. nov., a new member of the family Alcaligenaceae isolated from a freshwater pond.</title>
        <authorList>
            <person name="Chen W.M."/>
            <person name="Xie P.B."/>
            <person name="Hsu M.Y."/>
            <person name="Sheu S.Y."/>
        </authorList>
    </citation>
    <scope>NUCLEOTIDE SEQUENCE [LARGE SCALE GENOMIC DNA]</scope>
    <source>
        <strain evidence="2 3">KMB9</strain>
    </source>
</reference>
<dbReference type="Pfam" id="PF10993">
    <property type="entry name" value="DUF2818"/>
    <property type="match status" value="1"/>
</dbReference>
<protein>
    <submittedName>
        <fullName evidence="2">DUF2818 family protein</fullName>
    </submittedName>
</protein>
<gene>
    <name evidence="2" type="ORF">DU000_04850</name>
</gene>
<evidence type="ECO:0000313" key="3">
    <source>
        <dbReference type="Proteomes" id="UP000252357"/>
    </source>
</evidence>
<comment type="caution">
    <text evidence="2">The sequence shown here is derived from an EMBL/GenBank/DDBJ whole genome shotgun (WGS) entry which is preliminary data.</text>
</comment>
<keyword evidence="1" id="KW-1133">Transmembrane helix</keyword>
<keyword evidence="1" id="KW-0472">Membrane</keyword>